<dbReference type="InterPro" id="IPR045160">
    <property type="entry name" value="ATG16"/>
</dbReference>
<dbReference type="Gene3D" id="2.130.10.10">
    <property type="entry name" value="YVTN repeat-like/Quinoprotein amine dehydrogenase"/>
    <property type="match status" value="2"/>
</dbReference>
<dbReference type="PANTHER" id="PTHR19878">
    <property type="entry name" value="AUTOPHAGY PROTEIN 16-LIKE"/>
    <property type="match status" value="1"/>
</dbReference>
<feature type="region of interest" description="Disordered" evidence="1">
    <location>
        <begin position="1246"/>
        <end position="1265"/>
    </location>
</feature>
<gene>
    <name evidence="2" type="ORF">R1flu_001811</name>
</gene>
<dbReference type="Gene3D" id="1.25.40.470">
    <property type="match status" value="1"/>
</dbReference>
<dbReference type="InterPro" id="IPR001680">
    <property type="entry name" value="WD40_rpt"/>
</dbReference>
<dbReference type="InterPro" id="IPR036322">
    <property type="entry name" value="WD40_repeat_dom_sf"/>
</dbReference>
<keyword evidence="3" id="KW-1185">Reference proteome</keyword>
<accession>A0ABD1Y4C6</accession>
<evidence type="ECO:0000256" key="1">
    <source>
        <dbReference type="SAM" id="MobiDB-lite"/>
    </source>
</evidence>
<dbReference type="Proteomes" id="UP001605036">
    <property type="component" value="Unassembled WGS sequence"/>
</dbReference>
<feature type="compositionally biased region" description="Acidic residues" evidence="1">
    <location>
        <begin position="695"/>
        <end position="704"/>
    </location>
</feature>
<organism evidence="2 3">
    <name type="scientific">Riccia fluitans</name>
    <dbReference type="NCBI Taxonomy" id="41844"/>
    <lineage>
        <taxon>Eukaryota</taxon>
        <taxon>Viridiplantae</taxon>
        <taxon>Streptophyta</taxon>
        <taxon>Embryophyta</taxon>
        <taxon>Marchantiophyta</taxon>
        <taxon>Marchantiopsida</taxon>
        <taxon>Marchantiidae</taxon>
        <taxon>Marchantiales</taxon>
        <taxon>Ricciaceae</taxon>
        <taxon>Riccia</taxon>
    </lineage>
</organism>
<feature type="region of interest" description="Disordered" evidence="1">
    <location>
        <begin position="1187"/>
        <end position="1240"/>
    </location>
</feature>
<dbReference type="EMBL" id="JBHFFA010000006">
    <property type="protein sequence ID" value="KAL2621606.1"/>
    <property type="molecule type" value="Genomic_DNA"/>
</dbReference>
<proteinExistence type="predicted"/>
<feature type="compositionally biased region" description="Low complexity" evidence="1">
    <location>
        <begin position="1436"/>
        <end position="1451"/>
    </location>
</feature>
<evidence type="ECO:0000313" key="2">
    <source>
        <dbReference type="EMBL" id="KAL2621606.1"/>
    </source>
</evidence>
<feature type="region of interest" description="Disordered" evidence="1">
    <location>
        <begin position="654"/>
        <end position="716"/>
    </location>
</feature>
<reference evidence="2 3" key="1">
    <citation type="submission" date="2024-09" db="EMBL/GenBank/DDBJ databases">
        <title>Chromosome-scale assembly of Riccia fluitans.</title>
        <authorList>
            <person name="Paukszto L."/>
            <person name="Sawicki J."/>
            <person name="Karawczyk K."/>
            <person name="Piernik-Szablinska J."/>
            <person name="Szczecinska M."/>
            <person name="Mazdziarz M."/>
        </authorList>
    </citation>
    <scope>NUCLEOTIDE SEQUENCE [LARGE SCALE GENOMIC DNA]</scope>
    <source>
        <strain evidence="2">Rf_01</strain>
        <tissue evidence="2">Aerial parts of the thallus</tissue>
    </source>
</reference>
<dbReference type="PANTHER" id="PTHR19878:SF17">
    <property type="entry name" value="TRANSDUCIN_WD40 REPEAT-LIKE SUPERFAMILY PROTEIN"/>
    <property type="match status" value="1"/>
</dbReference>
<feature type="compositionally biased region" description="Gly residues" evidence="1">
    <location>
        <begin position="1"/>
        <end position="16"/>
    </location>
</feature>
<comment type="caution">
    <text evidence="2">The sequence shown here is derived from an EMBL/GenBank/DDBJ whole genome shotgun (WGS) entry which is preliminary data.</text>
</comment>
<name>A0ABD1Y4C6_9MARC</name>
<feature type="compositionally biased region" description="Low complexity" evidence="1">
    <location>
        <begin position="1405"/>
        <end position="1422"/>
    </location>
</feature>
<dbReference type="SUPFAM" id="SSF50978">
    <property type="entry name" value="WD40 repeat-like"/>
    <property type="match status" value="1"/>
</dbReference>
<feature type="region of interest" description="Disordered" evidence="1">
    <location>
        <begin position="1401"/>
        <end position="1496"/>
    </location>
</feature>
<evidence type="ECO:0000313" key="3">
    <source>
        <dbReference type="Proteomes" id="UP001605036"/>
    </source>
</evidence>
<feature type="region of interest" description="Disordered" evidence="1">
    <location>
        <begin position="27"/>
        <end position="46"/>
    </location>
</feature>
<sequence length="1748" mass="190088">MLGGGGGGGGKRGGGASDFLELYGDGGRRRAVTSSKDRREREGDRRQVYHYEDETGRGVEGMEWITTQHLDLSPVTAGAPSLQPHCAAFHHSQALFAAAVGRHIIEFDALTGCKLSSIDIGAPVVRMAYSPAGGHVIVAVLEDLTIRSWDLETEHTYVLYSPGDKKSTKTPGGSVEVHIALTPLRPWLFFGAHHRMSVNVVGTIEGVRAATKIKTDLKKPITDLACHPRSPLLYVAYADGLVRAYNIQNFSVQYTLQADNSIKLIGAGAFAFHSLLEWVFVGDRSGTLLAWDVSVPNRPSMIGITQVGSNPVVSIQWHSMLQLLLTLSKEGSVQVWKPRVVLNPHRPHLRANFFEPAGLETLDVGNVLTQFGGVPVYPVPRIVDLLVHPKLNLATILFANVASGEESTKRQLTVSKEARRQLFTVLQSARGSPVSVLKEKLSALGSSGIMHGHQLLHQARAQAGGTQLTMSDIARKAFLYGNSANDQVRSGPILTLPLLTIADYSNLLRDVPVCQPLQQELKFFNSEQRIFNYPVRVFFMDACNLTSYNLTNGDYNIYKKLSTTASGGNERMPKHMIYSKKHHLFLIFFECRGAPSEVVLYRDPMGTHSAAERVNTVAGRDGAFMGHQENQYVILEDDGVGLVLNFLEEEPDLLSSGGSAKPSFSVEANGKENGGKKPNGVAVPDAISFEKSDSDSEVGEEEQAEPAAVSKPEEPKQRAPLQFVFDSPVQRIFSSPLESTLLYVLADSHLGLAKVSADAYAADGGHLMLSTKPEAGKFLKLFPLERVLQVRWQETSTGQAAGIMTTQRVIITSANLEILASTSTTWDKGFPPISFLKNSFLHFRSIVWVGPALLFSTATSVVILGWDGVARPLATIGNANAALMGALNDRLLLACTNDPNPRNRQMVEVKTRLLGLLEPLMIGWTTLQKCFEPKLDLTEIMYQLTSRFDNLRVTPRSLDVLSRGPPICSDLAVELAQAGPQFTQELRCKYAIHARRFDTALAILKDEYIRSRDYPRCPPATRLFQRFRELGRACIKYGQFDRAKETFEVVSDYQSLLDLFLCHLNPSAMRRLAQKLEENKVESELTRHVAKILTVRSAGLGGAFANLSAESMAPKGAEWGGGNWEIKTTPAIKIVRQWELSGEVTAYMKTPNGAIPTIIPEHIGVYLGTMKGRVEIRESLHVRKFSSGVTDENGGAGNLQAGLPLPSSNKADDGSRQGSGRGTAPRVQKGESQSDAQARAEEEFKRGLYGVDKSSSDEEDASVGSTKKRFIITIREKQEAENTFDANKLREATKQFRLGDTMHRRPSSASSADLMVPTAPTFTATPAPDMLALPAPPMGMGLQPTPVPPTLGTGVPAGPMMGVSADTGPIPEDIFKGDSTVATFQATPYPPPGGAPLQWTFPGLGAPQQGTTGGVPPQGAPANYELASGIPPQAAPGLGPDLSLPDGGIPPQAGVKPPSAESPLAQPPTDLSALAEPPKSAPPKGPLKPGQVPRGAPASECYKAGLSHIEQNQLTDAMSCFNEAFLALAKDQSLNVDVKPQAKICAQYKIAVLLLQEIARLQRVEGQGAVGAKEEMARLSRHLSTLPLQPKHRISCIRTAIKRNMDVQNYVFSKKMLDLLISKAPPNKQLELKALAEAVLCVGWVPSSDLMLPLDLLHHRFHKQISLRSRTSDIFIGLVAVSIFEHDTSIVKILGKEGRLGGHLLFPQGDHIGLYFFLKPVTSDCNRVDHITRYSFPQLEKPIFFTSA</sequence>
<dbReference type="SMART" id="SM00320">
    <property type="entry name" value="WD40"/>
    <property type="match status" value="4"/>
</dbReference>
<evidence type="ECO:0008006" key="4">
    <source>
        <dbReference type="Google" id="ProtNLM"/>
    </source>
</evidence>
<feature type="compositionally biased region" description="Basic and acidic residues" evidence="1">
    <location>
        <begin position="35"/>
        <end position="46"/>
    </location>
</feature>
<protein>
    <recommendedName>
        <fullName evidence="4">Transducin/WD40 repeat-like superfamily protein</fullName>
    </recommendedName>
</protein>
<feature type="region of interest" description="Disordered" evidence="1">
    <location>
        <begin position="1"/>
        <end position="22"/>
    </location>
</feature>
<dbReference type="InterPro" id="IPR015943">
    <property type="entry name" value="WD40/YVTN_repeat-like_dom_sf"/>
</dbReference>